<organism evidence="5 6">
    <name type="scientific">Anoxybacillus andreesenii</name>
    <dbReference type="NCBI Taxonomy" id="1325932"/>
    <lineage>
        <taxon>Bacteria</taxon>
        <taxon>Bacillati</taxon>
        <taxon>Bacillota</taxon>
        <taxon>Bacilli</taxon>
        <taxon>Bacillales</taxon>
        <taxon>Anoxybacillaceae</taxon>
        <taxon>Anoxybacillus</taxon>
    </lineage>
</organism>
<accession>A0ABT9V6Q7</accession>
<reference evidence="5 6" key="1">
    <citation type="submission" date="2023-07" db="EMBL/GenBank/DDBJ databases">
        <title>Genomic Encyclopedia of Type Strains, Phase IV (KMG-IV): sequencing the most valuable type-strain genomes for metagenomic binning, comparative biology and taxonomic classification.</title>
        <authorList>
            <person name="Goeker M."/>
        </authorList>
    </citation>
    <scope>NUCLEOTIDE SEQUENCE [LARGE SCALE GENOMIC DNA]</scope>
    <source>
        <strain evidence="5 6">DSM 23948</strain>
    </source>
</reference>
<dbReference type="Gene3D" id="3.40.50.12780">
    <property type="entry name" value="N-terminal domain of ligase-like"/>
    <property type="match status" value="1"/>
</dbReference>
<proteinExistence type="inferred from homology"/>
<dbReference type="PANTHER" id="PTHR43201">
    <property type="entry name" value="ACYL-COA SYNTHETASE"/>
    <property type="match status" value="1"/>
</dbReference>
<keyword evidence="2 5" id="KW-0436">Ligase</keyword>
<protein>
    <submittedName>
        <fullName evidence="5">Long-chain acyl-CoA synthetase</fullName>
        <ecNumber evidence="5">6.2.1.3</ecNumber>
    </submittedName>
</protein>
<evidence type="ECO:0000259" key="3">
    <source>
        <dbReference type="Pfam" id="PF00501"/>
    </source>
</evidence>
<gene>
    <name evidence="5" type="ORF">J2S07_002950</name>
</gene>
<comment type="caution">
    <text evidence="5">The sequence shown here is derived from an EMBL/GenBank/DDBJ whole genome shotgun (WGS) entry which is preliminary data.</text>
</comment>
<evidence type="ECO:0000256" key="1">
    <source>
        <dbReference type="ARBA" id="ARBA00006432"/>
    </source>
</evidence>
<dbReference type="InterPro" id="IPR020845">
    <property type="entry name" value="AMP-binding_CS"/>
</dbReference>
<evidence type="ECO:0000256" key="2">
    <source>
        <dbReference type="ARBA" id="ARBA00022598"/>
    </source>
</evidence>
<feature type="domain" description="AMP-dependent synthetase/ligase" evidence="3">
    <location>
        <begin position="11"/>
        <end position="364"/>
    </location>
</feature>
<dbReference type="SUPFAM" id="SSF56801">
    <property type="entry name" value="Acetyl-CoA synthetase-like"/>
    <property type="match status" value="1"/>
</dbReference>
<dbReference type="EMBL" id="JAUSTU010000014">
    <property type="protein sequence ID" value="MDQ0156629.1"/>
    <property type="molecule type" value="Genomic_DNA"/>
</dbReference>
<name>A0ABT9V6Q7_9BACL</name>
<evidence type="ECO:0000313" key="6">
    <source>
        <dbReference type="Proteomes" id="UP001231362"/>
    </source>
</evidence>
<evidence type="ECO:0000313" key="5">
    <source>
        <dbReference type="EMBL" id="MDQ0156629.1"/>
    </source>
</evidence>
<dbReference type="GO" id="GO:0004467">
    <property type="term" value="F:long-chain fatty acid-CoA ligase activity"/>
    <property type="evidence" value="ECO:0007669"/>
    <property type="project" value="UniProtKB-EC"/>
</dbReference>
<dbReference type="NCBIfam" id="NF004837">
    <property type="entry name" value="PRK06187.1"/>
    <property type="match status" value="1"/>
</dbReference>
<dbReference type="CDD" id="cd05936">
    <property type="entry name" value="FC-FACS_FadD_like"/>
    <property type="match status" value="1"/>
</dbReference>
<dbReference type="Proteomes" id="UP001231362">
    <property type="component" value="Unassembled WGS sequence"/>
</dbReference>
<dbReference type="Gene3D" id="3.30.300.30">
    <property type="match status" value="1"/>
</dbReference>
<comment type="similarity">
    <text evidence="1">Belongs to the ATP-dependent AMP-binding enzyme family.</text>
</comment>
<keyword evidence="6" id="KW-1185">Reference proteome</keyword>
<dbReference type="EC" id="6.2.1.3" evidence="5"/>
<dbReference type="Pfam" id="PF00501">
    <property type="entry name" value="AMP-binding"/>
    <property type="match status" value="1"/>
</dbReference>
<feature type="domain" description="AMP-binding enzyme C-terminal" evidence="4">
    <location>
        <begin position="414"/>
        <end position="487"/>
    </location>
</feature>
<dbReference type="PANTHER" id="PTHR43201:SF5">
    <property type="entry name" value="MEDIUM-CHAIN ACYL-COA LIGASE ACSF2, MITOCHONDRIAL"/>
    <property type="match status" value="1"/>
</dbReference>
<dbReference type="Pfam" id="PF13193">
    <property type="entry name" value="AMP-binding_C"/>
    <property type="match status" value="1"/>
</dbReference>
<sequence length="502" mass="55969">MNIAHFLLNSTKSRPKHPVVVFREEPISFEKLTLLVKEKAVGLRKYGIKNNDHVALMMGNKPEYAIAYFALLSLGATVIPINPLFKVNEITYILNDSDAVALIVDEIGIQEVLKSREKLQSMQTIISLQPSEAIVPWSDVRGEPADYFLEPKQLDEIAQIIYTSGTTGKPKGALITHGNIAWMTETAAKMLELTAEDRILVVLPLFHAYAKLQGLLNAVFKGCTMYLEERFIPDVILKRIADYKISIFLGVPTMYTMFINLPQIKELDFSHLRTAGCGGATLPVEIVERVNAAMGVDIGEGYGQTESTVMISCFPPNSEKVHGSVGYPLPGIDLKIVDPSGQEVPVGEVGEIIFRGPNAMKGYYKKEYETEETIKDGWVYTGDLGKQDEKGLLYIVDRKKDIIIRGGYNIYPREVEEVLYTHPQIVECAVVGESDPTFGEEVAAYIVVKESATEEEIMAYCKEKLAHYKIPRKIYFLESLPKNATGKILKAPLKKKTNVNAQ</sequence>
<dbReference type="InterPro" id="IPR025110">
    <property type="entry name" value="AMP-bd_C"/>
</dbReference>
<evidence type="ECO:0000259" key="4">
    <source>
        <dbReference type="Pfam" id="PF13193"/>
    </source>
</evidence>
<dbReference type="InterPro" id="IPR042099">
    <property type="entry name" value="ANL_N_sf"/>
</dbReference>
<dbReference type="PROSITE" id="PS00455">
    <property type="entry name" value="AMP_BINDING"/>
    <property type="match status" value="1"/>
</dbReference>
<dbReference type="InterPro" id="IPR045851">
    <property type="entry name" value="AMP-bd_C_sf"/>
</dbReference>
<dbReference type="InterPro" id="IPR000873">
    <property type="entry name" value="AMP-dep_synth/lig_dom"/>
</dbReference>